<dbReference type="SUPFAM" id="SSF55120">
    <property type="entry name" value="Pseudouridine synthase"/>
    <property type="match status" value="1"/>
</dbReference>
<dbReference type="NCBIfam" id="TIGR00431">
    <property type="entry name" value="TruB"/>
    <property type="match status" value="1"/>
</dbReference>
<evidence type="ECO:0000256" key="4">
    <source>
        <dbReference type="ARBA" id="ARBA00023235"/>
    </source>
</evidence>
<dbReference type="OrthoDB" id="9802309at2"/>
<dbReference type="GO" id="GO:0160148">
    <property type="term" value="F:tRNA pseudouridine(55) synthase activity"/>
    <property type="evidence" value="ECO:0007669"/>
    <property type="project" value="UniProtKB-EC"/>
</dbReference>
<dbReference type="GO" id="GO:1990481">
    <property type="term" value="P:mRNA pseudouridine synthesis"/>
    <property type="evidence" value="ECO:0007669"/>
    <property type="project" value="TreeGrafter"/>
</dbReference>
<proteinExistence type="inferred from homology"/>
<protein>
    <recommendedName>
        <fullName evidence="5">tRNA pseudouridine synthase B</fullName>
        <ecNumber evidence="5">5.4.99.25</ecNumber>
    </recommendedName>
    <alternativeName>
        <fullName evidence="5">tRNA pseudouridine(55) synthase</fullName>
        <shortName evidence="5">Psi55 synthase</shortName>
    </alternativeName>
    <alternativeName>
        <fullName evidence="5">tRNA pseudouridylate synthase</fullName>
    </alternativeName>
    <alternativeName>
        <fullName evidence="5">tRNA-uridine isomerase</fullName>
    </alternativeName>
</protein>
<dbReference type="Gene3D" id="3.30.2350.10">
    <property type="entry name" value="Pseudouridine synthase"/>
    <property type="match status" value="1"/>
</dbReference>
<dbReference type="FunFam" id="3.30.2350.10:FF:000011">
    <property type="entry name" value="tRNA pseudouridine synthase B"/>
    <property type="match status" value="1"/>
</dbReference>
<accession>A0A1T4P602</accession>
<keyword evidence="3 5" id="KW-0819">tRNA processing</keyword>
<dbReference type="EMBL" id="FUXM01000010">
    <property type="protein sequence ID" value="SJZ87010.1"/>
    <property type="molecule type" value="Genomic_DNA"/>
</dbReference>
<dbReference type="InterPro" id="IPR002501">
    <property type="entry name" value="PsdUridine_synth_N"/>
</dbReference>
<dbReference type="CDD" id="cd02573">
    <property type="entry name" value="PseudoU_synth_EcTruB"/>
    <property type="match status" value="1"/>
</dbReference>
<comment type="catalytic activity">
    <reaction evidence="1 5">
        <text>uridine(55) in tRNA = pseudouridine(55) in tRNA</text>
        <dbReference type="Rhea" id="RHEA:42532"/>
        <dbReference type="Rhea" id="RHEA-COMP:10101"/>
        <dbReference type="Rhea" id="RHEA-COMP:10102"/>
        <dbReference type="ChEBI" id="CHEBI:65314"/>
        <dbReference type="ChEBI" id="CHEBI:65315"/>
        <dbReference type="EC" id="5.4.99.25"/>
    </reaction>
</comment>
<evidence type="ECO:0000259" key="6">
    <source>
        <dbReference type="Pfam" id="PF01509"/>
    </source>
</evidence>
<dbReference type="Proteomes" id="UP000189933">
    <property type="component" value="Unassembled WGS sequence"/>
</dbReference>
<dbReference type="AlphaFoldDB" id="A0A1T4P602"/>
<evidence type="ECO:0000256" key="3">
    <source>
        <dbReference type="ARBA" id="ARBA00022694"/>
    </source>
</evidence>
<dbReference type="Pfam" id="PF16198">
    <property type="entry name" value="TruB_C_2"/>
    <property type="match status" value="1"/>
</dbReference>
<dbReference type="PANTHER" id="PTHR13767">
    <property type="entry name" value="TRNA-PSEUDOURIDINE SYNTHASE"/>
    <property type="match status" value="1"/>
</dbReference>
<dbReference type="HAMAP" id="MF_01080">
    <property type="entry name" value="TruB_bact"/>
    <property type="match status" value="1"/>
</dbReference>
<gene>
    <name evidence="5" type="primary">truB</name>
    <name evidence="8" type="ORF">SAMN02745885_01158</name>
</gene>
<sequence>MHFGFLNVLKPAGLTSQQVVQRVKKKTGKIKIGHTGTLDPLATGVLPLCLGPATRLAEYVSNMGKKYRAQLQLGIETDTYDREGSVIAETTASHITGEMIVLALQTFEGQIMQVPPMFSAIKRQGKPLYELARQGIVVEREARPVEIYQIKLEKIEQLGSDHPLVEIEVHCSKGTYIRSLVHDLGQKLGTGAVMTALERTEVGIFNLKNGLALEELEEMDGDQIKDYLFSVEQVFPDWPVVIVSAEEARKVENGNRINLPYTKTFPDQAERILLCNQQGRLLAVAKSIENGHLQPVIVFREG</sequence>
<evidence type="ECO:0000313" key="9">
    <source>
        <dbReference type="Proteomes" id="UP000189933"/>
    </source>
</evidence>
<evidence type="ECO:0000259" key="7">
    <source>
        <dbReference type="Pfam" id="PF16198"/>
    </source>
</evidence>
<dbReference type="EC" id="5.4.99.25" evidence="5"/>
<dbReference type="InterPro" id="IPR020103">
    <property type="entry name" value="PsdUridine_synth_cat_dom_sf"/>
</dbReference>
<dbReference type="InterPro" id="IPR014780">
    <property type="entry name" value="tRNA_psdUridine_synth_TruB"/>
</dbReference>
<feature type="active site" description="Nucleophile" evidence="5">
    <location>
        <position position="39"/>
    </location>
</feature>
<evidence type="ECO:0000256" key="1">
    <source>
        <dbReference type="ARBA" id="ARBA00000385"/>
    </source>
</evidence>
<comment type="similarity">
    <text evidence="2 5">Belongs to the pseudouridine synthase TruB family. Type 1 subfamily.</text>
</comment>
<keyword evidence="9" id="KW-1185">Reference proteome</keyword>
<name>A0A1T4P602_9FIRM</name>
<evidence type="ECO:0000256" key="5">
    <source>
        <dbReference type="HAMAP-Rule" id="MF_01080"/>
    </source>
</evidence>
<dbReference type="Pfam" id="PF01509">
    <property type="entry name" value="TruB_N"/>
    <property type="match status" value="1"/>
</dbReference>
<dbReference type="InterPro" id="IPR032819">
    <property type="entry name" value="TruB_C"/>
</dbReference>
<comment type="function">
    <text evidence="5">Responsible for synthesis of pseudouridine from uracil-55 in the psi GC loop of transfer RNAs.</text>
</comment>
<evidence type="ECO:0000256" key="2">
    <source>
        <dbReference type="ARBA" id="ARBA00005642"/>
    </source>
</evidence>
<feature type="domain" description="tRNA pseudouridylate synthase B C-terminal" evidence="7">
    <location>
        <begin position="178"/>
        <end position="233"/>
    </location>
</feature>
<dbReference type="PANTHER" id="PTHR13767:SF2">
    <property type="entry name" value="PSEUDOURIDYLATE SYNTHASE TRUB1"/>
    <property type="match status" value="1"/>
</dbReference>
<dbReference type="RefSeq" id="WP_078665242.1">
    <property type="nucleotide sequence ID" value="NZ_FUXM01000010.1"/>
</dbReference>
<feature type="domain" description="Pseudouridine synthase II N-terminal" evidence="6">
    <location>
        <begin position="24"/>
        <end position="177"/>
    </location>
</feature>
<dbReference type="GO" id="GO:0031119">
    <property type="term" value="P:tRNA pseudouridine synthesis"/>
    <property type="evidence" value="ECO:0007669"/>
    <property type="project" value="UniProtKB-UniRule"/>
</dbReference>
<reference evidence="9" key="1">
    <citation type="submission" date="2017-02" db="EMBL/GenBank/DDBJ databases">
        <authorList>
            <person name="Varghese N."/>
            <person name="Submissions S."/>
        </authorList>
    </citation>
    <scope>NUCLEOTIDE SEQUENCE [LARGE SCALE GENOMIC DNA]</scope>
    <source>
        <strain evidence="9">DSM 16521</strain>
    </source>
</reference>
<dbReference type="GO" id="GO:0003723">
    <property type="term" value="F:RNA binding"/>
    <property type="evidence" value="ECO:0007669"/>
    <property type="project" value="InterPro"/>
</dbReference>
<evidence type="ECO:0000313" key="8">
    <source>
        <dbReference type="EMBL" id="SJZ87010.1"/>
    </source>
</evidence>
<organism evidence="8 9">
    <name type="scientific">Carboxydocella sporoproducens DSM 16521</name>
    <dbReference type="NCBI Taxonomy" id="1121270"/>
    <lineage>
        <taxon>Bacteria</taxon>
        <taxon>Bacillati</taxon>
        <taxon>Bacillota</taxon>
        <taxon>Clostridia</taxon>
        <taxon>Eubacteriales</taxon>
        <taxon>Clostridiales Family XVI. Incertae Sedis</taxon>
        <taxon>Carboxydocella</taxon>
    </lineage>
</organism>
<keyword evidence="4 5" id="KW-0413">Isomerase</keyword>